<organism evidence="4 5">
    <name type="scientific">Streptomyces koelreuteriae</name>
    <dbReference type="NCBI Taxonomy" id="2838015"/>
    <lineage>
        <taxon>Bacteria</taxon>
        <taxon>Bacillati</taxon>
        <taxon>Actinomycetota</taxon>
        <taxon>Actinomycetes</taxon>
        <taxon>Kitasatosporales</taxon>
        <taxon>Streptomycetaceae</taxon>
        <taxon>Streptomyces</taxon>
    </lineage>
</organism>
<dbReference type="InterPro" id="IPR000772">
    <property type="entry name" value="Ricin_B_lectin"/>
</dbReference>
<evidence type="ECO:0000259" key="3">
    <source>
        <dbReference type="SMART" id="SM00458"/>
    </source>
</evidence>
<feature type="domain" description="Ricin B lectin" evidence="3">
    <location>
        <begin position="126"/>
        <end position="249"/>
    </location>
</feature>
<dbReference type="CDD" id="cd23418">
    <property type="entry name" value="beta-trefoil_Ricin_XLN-like"/>
    <property type="match status" value="1"/>
</dbReference>
<dbReference type="PROSITE" id="PS50231">
    <property type="entry name" value="RICIN_B_LECTIN"/>
    <property type="match status" value="1"/>
</dbReference>
<proteinExistence type="predicted"/>
<dbReference type="SUPFAM" id="SSF50370">
    <property type="entry name" value="Ricin B-like lectins"/>
    <property type="match status" value="1"/>
</dbReference>
<reference evidence="5" key="1">
    <citation type="submission" date="2021-05" db="EMBL/GenBank/DDBJ databases">
        <title>Direct Submission.</title>
        <authorList>
            <person name="Li K."/>
            <person name="Gao J."/>
        </authorList>
    </citation>
    <scope>NUCLEOTIDE SEQUENCE [LARGE SCALE GENOMIC DNA]</scope>
    <source>
        <strain evidence="5">MG62</strain>
    </source>
</reference>
<keyword evidence="2" id="KW-0812">Transmembrane</keyword>
<feature type="transmembrane region" description="Helical" evidence="2">
    <location>
        <begin position="31"/>
        <end position="49"/>
    </location>
</feature>
<gene>
    <name evidence="4" type="ORF">KJK29_34060</name>
</gene>
<feature type="compositionally biased region" description="Polar residues" evidence="1">
    <location>
        <begin position="52"/>
        <end position="61"/>
    </location>
</feature>
<evidence type="ECO:0000256" key="1">
    <source>
        <dbReference type="SAM" id="MobiDB-lite"/>
    </source>
</evidence>
<protein>
    <submittedName>
        <fullName evidence="4">Ricin-type beta-trefoil lectin domain protein</fullName>
    </submittedName>
</protein>
<dbReference type="InterPro" id="IPR035992">
    <property type="entry name" value="Ricin_B-like_lectins"/>
</dbReference>
<dbReference type="Proteomes" id="UP000679629">
    <property type="component" value="Chromosome"/>
</dbReference>
<sequence>MSAFDHQEPSPAVPASDNQEVSEHHHAFRRAAVLVAVFVGAASLLALLVSSPERSPTTSLAPASRMPPSRLPTPQPPPLVTGSPSESHTPVRRKASPTPSASESRAEPTRRPDPSPTARATNQPLAHAYVGTRSSLCLDVPDASRAEGTQLTIWPCHGGINQQFTHTVDGELRVYGDHCVTASGGAVRSAPVVVAPCTSDARQRWQLAGDGTIRQAGMCVDVTNGYNDPGTPIQIWDCVVSSNQQWSRVPPAE</sequence>
<name>A0ABX8G118_9ACTN</name>
<dbReference type="Gene3D" id="2.80.10.50">
    <property type="match status" value="1"/>
</dbReference>
<evidence type="ECO:0000313" key="5">
    <source>
        <dbReference type="Proteomes" id="UP000679629"/>
    </source>
</evidence>
<keyword evidence="2" id="KW-1133">Transmembrane helix</keyword>
<feature type="compositionally biased region" description="Basic and acidic residues" evidence="1">
    <location>
        <begin position="104"/>
        <end position="113"/>
    </location>
</feature>
<feature type="compositionally biased region" description="Pro residues" evidence="1">
    <location>
        <begin position="69"/>
        <end position="79"/>
    </location>
</feature>
<feature type="region of interest" description="Disordered" evidence="1">
    <location>
        <begin position="1"/>
        <end position="21"/>
    </location>
</feature>
<feature type="region of interest" description="Disordered" evidence="1">
    <location>
        <begin position="52"/>
        <end position="126"/>
    </location>
</feature>
<dbReference type="EMBL" id="CP075896">
    <property type="protein sequence ID" value="QWB27220.1"/>
    <property type="molecule type" value="Genomic_DNA"/>
</dbReference>
<keyword evidence="5" id="KW-1185">Reference proteome</keyword>
<evidence type="ECO:0000313" key="4">
    <source>
        <dbReference type="EMBL" id="QWB27220.1"/>
    </source>
</evidence>
<evidence type="ECO:0000256" key="2">
    <source>
        <dbReference type="SAM" id="Phobius"/>
    </source>
</evidence>
<dbReference type="SMART" id="SM00458">
    <property type="entry name" value="RICIN"/>
    <property type="match status" value="1"/>
</dbReference>
<dbReference type="Pfam" id="PF00652">
    <property type="entry name" value="Ricin_B_lectin"/>
    <property type="match status" value="1"/>
</dbReference>
<accession>A0ABX8G118</accession>
<dbReference type="RefSeq" id="WP_215123013.1">
    <property type="nucleotide sequence ID" value="NZ_CP075896.1"/>
</dbReference>
<keyword evidence="2" id="KW-0472">Membrane</keyword>